<proteinExistence type="predicted"/>
<dbReference type="RefSeq" id="WP_375355222.1">
    <property type="nucleotide sequence ID" value="NZ_JBHHMI010000007.1"/>
</dbReference>
<sequence>MDIGSTSMALSQSSLKLNASIKVLSISKDMAETQGQAMIQMMEKSVQPNLGGKLDIRV</sequence>
<accession>A0ABV5ASS9</accession>
<organism evidence="1 2">
    <name type="scientific">Paenibacillus enshidis</name>
    <dbReference type="NCBI Taxonomy" id="1458439"/>
    <lineage>
        <taxon>Bacteria</taxon>
        <taxon>Bacillati</taxon>
        <taxon>Bacillota</taxon>
        <taxon>Bacilli</taxon>
        <taxon>Bacillales</taxon>
        <taxon>Paenibacillaceae</taxon>
        <taxon>Paenibacillus</taxon>
    </lineage>
</organism>
<reference evidence="1 2" key="1">
    <citation type="submission" date="2024-09" db="EMBL/GenBank/DDBJ databases">
        <title>Paenibacillus zeirhizospherea sp. nov., isolated from surface of the maize (Zea mays) roots in a horticulture field, Hungary.</title>
        <authorList>
            <person name="Marton D."/>
            <person name="Farkas M."/>
            <person name="Bedics A."/>
            <person name="Toth E."/>
            <person name="Tancsics A."/>
            <person name="Boka K."/>
            <person name="Maroti G."/>
            <person name="Kriszt B."/>
            <person name="Cserhati M."/>
        </authorList>
    </citation>
    <scope>NUCLEOTIDE SEQUENCE [LARGE SCALE GENOMIC DNA]</scope>
    <source>
        <strain evidence="1 2">KCTC 33519</strain>
    </source>
</reference>
<protein>
    <submittedName>
        <fullName evidence="1">YjfB family protein</fullName>
    </submittedName>
</protein>
<dbReference type="Pfam" id="PF14070">
    <property type="entry name" value="YjfB_motility"/>
    <property type="match status" value="1"/>
</dbReference>
<gene>
    <name evidence="1" type="ORF">ACE41H_10720</name>
</gene>
<name>A0ABV5ASS9_9BACL</name>
<evidence type="ECO:0000313" key="1">
    <source>
        <dbReference type="EMBL" id="MFB5267256.1"/>
    </source>
</evidence>
<keyword evidence="2" id="KW-1185">Reference proteome</keyword>
<comment type="caution">
    <text evidence="1">The sequence shown here is derived from an EMBL/GenBank/DDBJ whole genome shotgun (WGS) entry which is preliminary data.</text>
</comment>
<evidence type="ECO:0000313" key="2">
    <source>
        <dbReference type="Proteomes" id="UP001580346"/>
    </source>
</evidence>
<dbReference type="InterPro" id="IPR025906">
    <property type="entry name" value="YjfB_motility"/>
</dbReference>
<dbReference type="EMBL" id="JBHHMI010000007">
    <property type="protein sequence ID" value="MFB5267256.1"/>
    <property type="molecule type" value="Genomic_DNA"/>
</dbReference>
<dbReference type="Proteomes" id="UP001580346">
    <property type="component" value="Unassembled WGS sequence"/>
</dbReference>